<dbReference type="AlphaFoldDB" id="A0A4D6L357"/>
<dbReference type="Proteomes" id="UP000501690">
    <property type="component" value="Linkage Group LG2"/>
</dbReference>
<evidence type="ECO:0000313" key="1">
    <source>
        <dbReference type="EMBL" id="QCD82941.1"/>
    </source>
</evidence>
<sequence>MSALQKHTQSLQELNPEKESWNIVATMITTQYYKRLMWDSTESPSQPLTQLCQSSKVSIEEDFIKLHPRCSIEGLKDFKQESTFVVKATIKHVLDHDDWCAMLKKSCSDILDLQDKNTAAGNFPKEFEVLIDKIYLFKDLYSANEEESKLKQLTNEISSDTIAEDLLIKFIKESNDVETLSDHLNTIGSSHVSTKEALINKAVIDVQIDELTRKESSHLDNLSFELATQARVLTLKRQNRSLVQENKKIPVKMLKKNMKIEK</sequence>
<evidence type="ECO:0000313" key="2">
    <source>
        <dbReference type="Proteomes" id="UP000501690"/>
    </source>
</evidence>
<protein>
    <submittedName>
        <fullName evidence="1">Uncharacterized protein</fullName>
    </submittedName>
</protein>
<accession>A0A4D6L357</accession>
<organism evidence="1 2">
    <name type="scientific">Vigna unguiculata</name>
    <name type="common">Cowpea</name>
    <dbReference type="NCBI Taxonomy" id="3917"/>
    <lineage>
        <taxon>Eukaryota</taxon>
        <taxon>Viridiplantae</taxon>
        <taxon>Streptophyta</taxon>
        <taxon>Embryophyta</taxon>
        <taxon>Tracheophyta</taxon>
        <taxon>Spermatophyta</taxon>
        <taxon>Magnoliopsida</taxon>
        <taxon>eudicotyledons</taxon>
        <taxon>Gunneridae</taxon>
        <taxon>Pentapetalae</taxon>
        <taxon>rosids</taxon>
        <taxon>fabids</taxon>
        <taxon>Fabales</taxon>
        <taxon>Fabaceae</taxon>
        <taxon>Papilionoideae</taxon>
        <taxon>50 kb inversion clade</taxon>
        <taxon>NPAAA clade</taxon>
        <taxon>indigoferoid/millettioid clade</taxon>
        <taxon>Phaseoleae</taxon>
        <taxon>Vigna</taxon>
    </lineage>
</organism>
<proteinExistence type="predicted"/>
<name>A0A4D6L357_VIGUN</name>
<reference evidence="1 2" key="1">
    <citation type="submission" date="2019-04" db="EMBL/GenBank/DDBJ databases">
        <title>An improved genome assembly and genetic linkage map for asparagus bean, Vigna unguiculata ssp. sesquipedialis.</title>
        <authorList>
            <person name="Xia Q."/>
            <person name="Zhang R."/>
            <person name="Dong Y."/>
        </authorList>
    </citation>
    <scope>NUCLEOTIDE SEQUENCE [LARGE SCALE GENOMIC DNA]</scope>
    <source>
        <tissue evidence="1">Leaf</tissue>
    </source>
</reference>
<keyword evidence="2" id="KW-1185">Reference proteome</keyword>
<gene>
    <name evidence="1" type="ORF">DEO72_LG2g3283</name>
</gene>
<dbReference type="EMBL" id="CP039346">
    <property type="protein sequence ID" value="QCD82941.1"/>
    <property type="molecule type" value="Genomic_DNA"/>
</dbReference>